<dbReference type="OrthoDB" id="3579586at2"/>
<dbReference type="InterPro" id="IPR003593">
    <property type="entry name" value="AAA+_ATPase"/>
</dbReference>
<dbReference type="InterPro" id="IPR017871">
    <property type="entry name" value="ABC_transporter-like_CS"/>
</dbReference>
<organism evidence="11 12">
    <name type="scientific">Mycolicibacterium chitae</name>
    <name type="common">Mycobacterium chitae</name>
    <dbReference type="NCBI Taxonomy" id="1792"/>
    <lineage>
        <taxon>Bacteria</taxon>
        <taxon>Bacillati</taxon>
        <taxon>Actinomycetota</taxon>
        <taxon>Actinomycetes</taxon>
        <taxon>Mycobacteriales</taxon>
        <taxon>Mycobacteriaceae</taxon>
        <taxon>Mycolicibacterium</taxon>
    </lineage>
</organism>
<keyword evidence="8" id="KW-0406">Ion transport</keyword>
<dbReference type="CDD" id="cd03214">
    <property type="entry name" value="ABC_Iron-Siderophores_B12_Hemin"/>
    <property type="match status" value="1"/>
</dbReference>
<proteinExistence type="predicted"/>
<keyword evidence="11" id="KW-0378">Hydrolase</keyword>
<evidence type="ECO:0000256" key="7">
    <source>
        <dbReference type="ARBA" id="ARBA00023004"/>
    </source>
</evidence>
<dbReference type="EC" id="3.6.3.34" evidence="11"/>
<dbReference type="GO" id="GO:0016887">
    <property type="term" value="F:ATP hydrolysis activity"/>
    <property type="evidence" value="ECO:0007669"/>
    <property type="project" value="InterPro"/>
</dbReference>
<evidence type="ECO:0000256" key="3">
    <source>
        <dbReference type="ARBA" id="ARBA00022475"/>
    </source>
</evidence>
<accession>A0A3S5EHU2</accession>
<dbReference type="RefSeq" id="WP_126331920.1">
    <property type="nucleotide sequence ID" value="NZ_AP022604.1"/>
</dbReference>
<dbReference type="InterPro" id="IPR003439">
    <property type="entry name" value="ABC_transporter-like_ATP-bd"/>
</dbReference>
<dbReference type="Proteomes" id="UP000282551">
    <property type="component" value="Chromosome"/>
</dbReference>
<keyword evidence="12" id="KW-1185">Reference proteome</keyword>
<keyword evidence="5" id="KW-0547">Nucleotide-binding</keyword>
<evidence type="ECO:0000256" key="9">
    <source>
        <dbReference type="ARBA" id="ARBA00023136"/>
    </source>
</evidence>
<keyword evidence="2" id="KW-0813">Transport</keyword>
<dbReference type="PANTHER" id="PTHR42771:SF3">
    <property type="entry name" value="PETROBACTIN IMPORT ATP-BINDING PROTEIN YCLP"/>
    <property type="match status" value="1"/>
</dbReference>
<reference evidence="11 12" key="1">
    <citation type="submission" date="2018-12" db="EMBL/GenBank/DDBJ databases">
        <authorList>
            <consortium name="Pathogen Informatics"/>
        </authorList>
    </citation>
    <scope>NUCLEOTIDE SEQUENCE [LARGE SCALE GENOMIC DNA]</scope>
    <source>
        <strain evidence="11 12">NCTC10485</strain>
    </source>
</reference>
<dbReference type="PROSITE" id="PS00211">
    <property type="entry name" value="ABC_TRANSPORTER_1"/>
    <property type="match status" value="1"/>
</dbReference>
<dbReference type="SMART" id="SM00382">
    <property type="entry name" value="AAA"/>
    <property type="match status" value="1"/>
</dbReference>
<keyword evidence="9" id="KW-0472">Membrane</keyword>
<keyword evidence="7" id="KW-0408">Iron</keyword>
<gene>
    <name evidence="11" type="primary">fhuC_1</name>
    <name evidence="11" type="ORF">NCTC10485_00049</name>
</gene>
<dbReference type="Pfam" id="PF00005">
    <property type="entry name" value="ABC_tran"/>
    <property type="match status" value="1"/>
</dbReference>
<protein>
    <submittedName>
        <fullName evidence="11">ABC transporter ATP-binding protein</fullName>
        <ecNumber evidence="11">3.6.3.-</ecNumber>
        <ecNumber evidence="11">3.6.3.34</ecNumber>
    </submittedName>
</protein>
<evidence type="ECO:0000256" key="4">
    <source>
        <dbReference type="ARBA" id="ARBA00022496"/>
    </source>
</evidence>
<dbReference type="AlphaFoldDB" id="A0A3S5EHU2"/>
<keyword evidence="3" id="KW-1003">Cell membrane</keyword>
<dbReference type="EMBL" id="LR134355">
    <property type="protein sequence ID" value="VEG44092.1"/>
    <property type="molecule type" value="Genomic_DNA"/>
</dbReference>
<dbReference type="FunFam" id="3.40.50.300:FF:000134">
    <property type="entry name" value="Iron-enterobactin ABC transporter ATP-binding protein"/>
    <property type="match status" value="1"/>
</dbReference>
<sequence length="255" mass="27921">MIRYANLSKSYGDTRVLGPLTGTIAKGGITALVGPNGAGKSTLLTSIGRLLEPDEGSIEVGGVDVRSAKPRSLATLLSILRQENTVTARLTVRELVSLGRFPYSRGHLTAADREKVDEALEFLNLSELAERYLDQLSGGQRQRAFVAMVIAQDTDYVLLDEPLNNLDMRHSVRMMQMLRRAADQLDKTIVLVVHDINFAAGYADNIIALSAGEVMYFGTVPEIMRDDVLAEVFETPVRVLEVDGTPVAVYHRPPP</sequence>
<dbReference type="GO" id="GO:0005886">
    <property type="term" value="C:plasma membrane"/>
    <property type="evidence" value="ECO:0007669"/>
    <property type="project" value="UniProtKB-SubCell"/>
</dbReference>
<evidence type="ECO:0000259" key="10">
    <source>
        <dbReference type="PROSITE" id="PS50893"/>
    </source>
</evidence>
<evidence type="ECO:0000256" key="6">
    <source>
        <dbReference type="ARBA" id="ARBA00022840"/>
    </source>
</evidence>
<keyword evidence="6 11" id="KW-0067">ATP-binding</keyword>
<dbReference type="InterPro" id="IPR051535">
    <property type="entry name" value="Siderophore_ABC-ATPase"/>
</dbReference>
<evidence type="ECO:0000256" key="1">
    <source>
        <dbReference type="ARBA" id="ARBA00004202"/>
    </source>
</evidence>
<comment type="subcellular location">
    <subcellularLocation>
        <location evidence="1">Cell membrane</location>
        <topology evidence="1">Peripheral membrane protein</topology>
    </subcellularLocation>
</comment>
<keyword evidence="4" id="KW-0410">Iron transport</keyword>
<dbReference type="GO" id="GO:0006826">
    <property type="term" value="P:iron ion transport"/>
    <property type="evidence" value="ECO:0007669"/>
    <property type="project" value="UniProtKB-KW"/>
</dbReference>
<dbReference type="GO" id="GO:0005524">
    <property type="term" value="F:ATP binding"/>
    <property type="evidence" value="ECO:0007669"/>
    <property type="project" value="UniProtKB-KW"/>
</dbReference>
<evidence type="ECO:0000313" key="12">
    <source>
        <dbReference type="Proteomes" id="UP000282551"/>
    </source>
</evidence>
<feature type="domain" description="ABC transporter" evidence="10">
    <location>
        <begin position="2"/>
        <end position="236"/>
    </location>
</feature>
<evidence type="ECO:0000256" key="8">
    <source>
        <dbReference type="ARBA" id="ARBA00023065"/>
    </source>
</evidence>
<dbReference type="InterPro" id="IPR027417">
    <property type="entry name" value="P-loop_NTPase"/>
</dbReference>
<dbReference type="PROSITE" id="PS50893">
    <property type="entry name" value="ABC_TRANSPORTER_2"/>
    <property type="match status" value="1"/>
</dbReference>
<dbReference type="PANTHER" id="PTHR42771">
    <property type="entry name" value="IRON(3+)-HYDROXAMATE IMPORT ATP-BINDING PROTEIN FHUC"/>
    <property type="match status" value="1"/>
</dbReference>
<name>A0A3S5EHU2_MYCCI</name>
<evidence type="ECO:0000256" key="5">
    <source>
        <dbReference type="ARBA" id="ARBA00022741"/>
    </source>
</evidence>
<dbReference type="EC" id="3.6.3.-" evidence="11"/>
<evidence type="ECO:0000256" key="2">
    <source>
        <dbReference type="ARBA" id="ARBA00022448"/>
    </source>
</evidence>
<evidence type="ECO:0000313" key="11">
    <source>
        <dbReference type="EMBL" id="VEG44092.1"/>
    </source>
</evidence>
<dbReference type="SUPFAM" id="SSF52540">
    <property type="entry name" value="P-loop containing nucleoside triphosphate hydrolases"/>
    <property type="match status" value="1"/>
</dbReference>
<dbReference type="Gene3D" id="3.40.50.300">
    <property type="entry name" value="P-loop containing nucleotide triphosphate hydrolases"/>
    <property type="match status" value="1"/>
</dbReference>